<dbReference type="Pfam" id="PF13466">
    <property type="entry name" value="STAS_2"/>
    <property type="match status" value="1"/>
</dbReference>
<dbReference type="Gene3D" id="3.30.750.24">
    <property type="entry name" value="STAS domain"/>
    <property type="match status" value="1"/>
</dbReference>
<organism evidence="3 4">
    <name type="scientific">Micromonospora coerulea</name>
    <dbReference type="NCBI Taxonomy" id="47856"/>
    <lineage>
        <taxon>Bacteria</taxon>
        <taxon>Bacillati</taxon>
        <taxon>Actinomycetota</taxon>
        <taxon>Actinomycetes</taxon>
        <taxon>Micromonosporales</taxon>
        <taxon>Micromonosporaceae</taxon>
        <taxon>Micromonospora</taxon>
    </lineage>
</organism>
<feature type="domain" description="STAS" evidence="2">
    <location>
        <begin position="41"/>
        <end position="126"/>
    </location>
</feature>
<comment type="caution">
    <text evidence="3">The sequence shown here is derived from an EMBL/GenBank/DDBJ whole genome shotgun (WGS) entry which is preliminary data.</text>
</comment>
<name>A0ABP8STL3_9ACTN</name>
<dbReference type="InterPro" id="IPR036513">
    <property type="entry name" value="STAS_dom_sf"/>
</dbReference>
<evidence type="ECO:0000256" key="1">
    <source>
        <dbReference type="SAM" id="MobiDB-lite"/>
    </source>
</evidence>
<evidence type="ECO:0000313" key="3">
    <source>
        <dbReference type="EMBL" id="GAA4573134.1"/>
    </source>
</evidence>
<gene>
    <name evidence="3" type="ORF">GCM10023176_37510</name>
</gene>
<dbReference type="Proteomes" id="UP001500307">
    <property type="component" value="Unassembled WGS sequence"/>
</dbReference>
<dbReference type="PROSITE" id="PS50801">
    <property type="entry name" value="STAS"/>
    <property type="match status" value="1"/>
</dbReference>
<sequence>MSIPSLTPGSPQPSAPFRKSGPPIMSVALSTIDTATSQAKLISVCGEVDMSNAHLLVELVEVAVDSRPASILLDLSQVTSFGAHAMNALLQAQQTAARGGGVLTLRDPAPCVRYLLAVNGVEQLTLIERGRPAPAQPRSRSRSSTA</sequence>
<dbReference type="InterPro" id="IPR002645">
    <property type="entry name" value="STAS_dom"/>
</dbReference>
<evidence type="ECO:0000313" key="4">
    <source>
        <dbReference type="Proteomes" id="UP001500307"/>
    </source>
</evidence>
<proteinExistence type="predicted"/>
<protein>
    <recommendedName>
        <fullName evidence="2">STAS domain-containing protein</fullName>
    </recommendedName>
</protein>
<accession>A0ABP8STL3</accession>
<reference evidence="4" key="1">
    <citation type="journal article" date="2019" name="Int. J. Syst. Evol. Microbiol.">
        <title>The Global Catalogue of Microorganisms (GCM) 10K type strain sequencing project: providing services to taxonomists for standard genome sequencing and annotation.</title>
        <authorList>
            <consortium name="The Broad Institute Genomics Platform"/>
            <consortium name="The Broad Institute Genome Sequencing Center for Infectious Disease"/>
            <person name="Wu L."/>
            <person name="Ma J."/>
        </authorList>
    </citation>
    <scope>NUCLEOTIDE SEQUENCE [LARGE SCALE GENOMIC DNA]</scope>
    <source>
        <strain evidence="4">JCM 3175</strain>
    </source>
</reference>
<evidence type="ECO:0000259" key="2">
    <source>
        <dbReference type="PROSITE" id="PS50801"/>
    </source>
</evidence>
<dbReference type="SUPFAM" id="SSF52091">
    <property type="entry name" value="SpoIIaa-like"/>
    <property type="match status" value="1"/>
</dbReference>
<keyword evidence="4" id="KW-1185">Reference proteome</keyword>
<feature type="region of interest" description="Disordered" evidence="1">
    <location>
        <begin position="1"/>
        <end position="21"/>
    </location>
</feature>
<dbReference type="InterPro" id="IPR058548">
    <property type="entry name" value="MlaB-like_STAS"/>
</dbReference>
<dbReference type="EMBL" id="BAABGU010000020">
    <property type="protein sequence ID" value="GAA4573134.1"/>
    <property type="molecule type" value="Genomic_DNA"/>
</dbReference>
<dbReference type="CDD" id="cd07043">
    <property type="entry name" value="STAS_anti-anti-sigma_factors"/>
    <property type="match status" value="1"/>
</dbReference>